<dbReference type="GeneTree" id="ENSGT00940000165434"/>
<reference evidence="6" key="3">
    <citation type="submission" date="2025-09" db="UniProtKB">
        <authorList>
            <consortium name="Ensembl"/>
        </authorList>
    </citation>
    <scope>IDENTIFICATION</scope>
</reference>
<dbReference type="AlphaFoldDB" id="A0A803XM60"/>
<reference evidence="6" key="2">
    <citation type="submission" date="2025-08" db="UniProtKB">
        <authorList>
            <consortium name="Ensembl"/>
        </authorList>
    </citation>
    <scope>IDENTIFICATION</scope>
</reference>
<dbReference type="Gene3D" id="1.10.1450.10">
    <property type="entry name" value="Tetraspanin"/>
    <property type="match status" value="1"/>
</dbReference>
<accession>A0A803XM60</accession>
<dbReference type="SUPFAM" id="SSF48652">
    <property type="entry name" value="Tetraspanin"/>
    <property type="match status" value="1"/>
</dbReference>
<evidence type="ECO:0000313" key="7">
    <source>
        <dbReference type="Proteomes" id="UP000001645"/>
    </source>
</evidence>
<reference evidence="6 7" key="1">
    <citation type="journal article" date="2010" name="PLoS Biol.">
        <title>Multi-platform next-generation sequencing of the domestic turkey (Meleagris gallopavo): genome assembly and analysis.</title>
        <authorList>
            <person name="Dalloul R.A."/>
            <person name="Long J.A."/>
            <person name="Zimin A.V."/>
            <person name="Aslam L."/>
            <person name="Beal K."/>
            <person name="Blomberg L.A."/>
            <person name="Bouffard P."/>
            <person name="Burt D.W."/>
            <person name="Crasta O."/>
            <person name="Crooijmans R.P."/>
            <person name="Cooper K."/>
            <person name="Coulombe R.A."/>
            <person name="De S."/>
            <person name="Delany M.E."/>
            <person name="Dodgson J.B."/>
            <person name="Dong J.J."/>
            <person name="Evans C."/>
            <person name="Frederickson K.M."/>
            <person name="Flicek P."/>
            <person name="Florea L."/>
            <person name="Folkerts O."/>
            <person name="Groenen M.A."/>
            <person name="Harkins T.T."/>
            <person name="Herrero J."/>
            <person name="Hoffmann S."/>
            <person name="Megens H.J."/>
            <person name="Jiang A."/>
            <person name="de Jong P."/>
            <person name="Kaiser P."/>
            <person name="Kim H."/>
            <person name="Kim K.W."/>
            <person name="Kim S."/>
            <person name="Langenberger D."/>
            <person name="Lee M.K."/>
            <person name="Lee T."/>
            <person name="Mane S."/>
            <person name="Marcais G."/>
            <person name="Marz M."/>
            <person name="McElroy A.P."/>
            <person name="Modise T."/>
            <person name="Nefedov M."/>
            <person name="Notredame C."/>
            <person name="Paton I.R."/>
            <person name="Payne W.S."/>
            <person name="Pertea G."/>
            <person name="Prickett D."/>
            <person name="Puiu D."/>
            <person name="Qioa D."/>
            <person name="Raineri E."/>
            <person name="Ruffier M."/>
            <person name="Salzberg S.L."/>
            <person name="Schatz M.C."/>
            <person name="Scheuring C."/>
            <person name="Schmidt C.J."/>
            <person name="Schroeder S."/>
            <person name="Searle S.M."/>
            <person name="Smith E.J."/>
            <person name="Smith J."/>
            <person name="Sonstegard T.S."/>
            <person name="Stadler P.F."/>
            <person name="Tafer H."/>
            <person name="Tu Z.J."/>
            <person name="Van Tassell C.P."/>
            <person name="Vilella A.J."/>
            <person name="Williams K.P."/>
            <person name="Yorke J.A."/>
            <person name="Zhang L."/>
            <person name="Zhang H.B."/>
            <person name="Zhang X."/>
            <person name="Zhang Y."/>
            <person name="Reed K.M."/>
        </authorList>
    </citation>
    <scope>NUCLEOTIDE SEQUENCE [LARGE SCALE GENOMIC DNA]</scope>
</reference>
<evidence type="ECO:0000313" key="6">
    <source>
        <dbReference type="Ensembl" id="ENSMGAP00000020606.1"/>
    </source>
</evidence>
<keyword evidence="2 5" id="KW-0812">Transmembrane</keyword>
<dbReference type="InterPro" id="IPR018499">
    <property type="entry name" value="Tetraspanin/Peripherin"/>
</dbReference>
<protein>
    <recommendedName>
        <fullName evidence="8">Tetraspanin</fullName>
    </recommendedName>
</protein>
<evidence type="ECO:0008006" key="8">
    <source>
        <dbReference type="Google" id="ProtNLM"/>
    </source>
</evidence>
<keyword evidence="3 5" id="KW-1133">Transmembrane helix</keyword>
<evidence type="ECO:0000256" key="3">
    <source>
        <dbReference type="ARBA" id="ARBA00022989"/>
    </source>
</evidence>
<dbReference type="Ensembl" id="ENSMGAT00000032823.1">
    <property type="protein sequence ID" value="ENSMGAP00000020606.1"/>
    <property type="gene ID" value="ENSMGAG00000022752.1"/>
</dbReference>
<evidence type="ECO:0000256" key="1">
    <source>
        <dbReference type="ARBA" id="ARBA00004141"/>
    </source>
</evidence>
<dbReference type="InterPro" id="IPR008952">
    <property type="entry name" value="Tetraspanin_EC2_sf"/>
</dbReference>
<keyword evidence="7" id="KW-1185">Reference proteome</keyword>
<organism evidence="6 7">
    <name type="scientific">Meleagris gallopavo</name>
    <name type="common">Wild turkey</name>
    <dbReference type="NCBI Taxonomy" id="9103"/>
    <lineage>
        <taxon>Eukaryota</taxon>
        <taxon>Metazoa</taxon>
        <taxon>Chordata</taxon>
        <taxon>Craniata</taxon>
        <taxon>Vertebrata</taxon>
        <taxon>Euteleostomi</taxon>
        <taxon>Archelosauria</taxon>
        <taxon>Archosauria</taxon>
        <taxon>Dinosauria</taxon>
        <taxon>Saurischia</taxon>
        <taxon>Theropoda</taxon>
        <taxon>Coelurosauria</taxon>
        <taxon>Aves</taxon>
        <taxon>Neognathae</taxon>
        <taxon>Galloanserae</taxon>
        <taxon>Galliformes</taxon>
        <taxon>Phasianidae</taxon>
        <taxon>Meleagridinae</taxon>
        <taxon>Meleagris</taxon>
    </lineage>
</organism>
<evidence type="ECO:0000256" key="5">
    <source>
        <dbReference type="SAM" id="Phobius"/>
    </source>
</evidence>
<keyword evidence="4 5" id="KW-0472">Membrane</keyword>
<dbReference type="GO" id="GO:0016020">
    <property type="term" value="C:membrane"/>
    <property type="evidence" value="ECO:0007669"/>
    <property type="project" value="UniProtKB-SubCell"/>
</dbReference>
<evidence type="ECO:0000256" key="4">
    <source>
        <dbReference type="ARBA" id="ARBA00023136"/>
    </source>
</evidence>
<comment type="subcellular location">
    <subcellularLocation>
        <location evidence="1">Membrane</location>
        <topology evidence="1">Multi-pass membrane protein</topology>
    </subcellularLocation>
</comment>
<dbReference type="Pfam" id="PF00335">
    <property type="entry name" value="Tetraspanin"/>
    <property type="match status" value="1"/>
</dbReference>
<dbReference type="InParanoid" id="A0A803XM60"/>
<name>A0A803XM60_MELGA</name>
<evidence type="ECO:0000256" key="2">
    <source>
        <dbReference type="ARBA" id="ARBA00022692"/>
    </source>
</evidence>
<sequence length="137" mass="13991">SGGEATAITAGYSGLRQALSAYGEDEGKADALDALQHALGCCGVESYRDWLASPWALQQNASVPLSCCRARRGCPLSSTGAHGLHPEGCFGKVSAFVSSNMFCVATAALGLAVLQVVGIVLACLMAARVPARVTAPH</sequence>
<dbReference type="Proteomes" id="UP000001645">
    <property type="component" value="Chromosome 1"/>
</dbReference>
<proteinExistence type="predicted"/>
<feature type="transmembrane region" description="Helical" evidence="5">
    <location>
        <begin position="102"/>
        <end position="127"/>
    </location>
</feature>
<dbReference type="FunFam" id="1.10.1450.10:FF:000029">
    <property type="entry name" value="Tetraspanin"/>
    <property type="match status" value="1"/>
</dbReference>